<dbReference type="GO" id="GO:0007165">
    <property type="term" value="P:signal transduction"/>
    <property type="evidence" value="ECO:0007669"/>
    <property type="project" value="UniProtKB-KW"/>
</dbReference>
<dbReference type="InterPro" id="IPR039379">
    <property type="entry name" value="Protoglobin_sensor_dom"/>
</dbReference>
<dbReference type="InterPro" id="IPR004089">
    <property type="entry name" value="MCPsignal_dom"/>
</dbReference>
<dbReference type="Gene3D" id="1.10.490.10">
    <property type="entry name" value="Globins"/>
    <property type="match status" value="1"/>
</dbReference>
<sequence>MLFRTKSNRNQNSRSIFNEKFQDIGIELTNPEMLLQLKIIELTEEDLQVARALKPHIENRVVEIVDAFYERVESVPEFKNMIKQYSSSERLHQTLKKHVIEMFEGRIDDKYLENRSRISMMHVKIGLTTKWYLASFEKLAVEIYNVILDLNLSRDDIRKAIHAVNKIINFEQQIVLEKYESVADEIAFNKQEKIRLDVKETVGGISKDLDRQSQQTNEAVMELIASTKNVNELLQRSIEDAQKTKDASSEGFKQISLLSEQTKEIHNKTIDMTHNVEALNQSSSEIQAVVEIVKNIAGQTNLLALNSAIEAARAGEHGKGFAVVANEVRKLADQTKQSVEQIANLIFLSSGVTGKVIDSIDQIQQLIGTGLDQNEKSLESFEKISQTVDSTITDFENVGIQIEELSSIVEKIGESSENLEVAASRLENTIEKF</sequence>
<evidence type="ECO:0000313" key="6">
    <source>
        <dbReference type="Proteomes" id="UP000030416"/>
    </source>
</evidence>
<dbReference type="SMART" id="SM00283">
    <property type="entry name" value="MA"/>
    <property type="match status" value="1"/>
</dbReference>
<feature type="domain" description="Methyl-accepting transducer" evidence="4">
    <location>
        <begin position="214"/>
        <end position="420"/>
    </location>
</feature>
<dbReference type="PROSITE" id="PS50111">
    <property type="entry name" value="CHEMOTAXIS_TRANSDUC_2"/>
    <property type="match status" value="1"/>
</dbReference>
<evidence type="ECO:0000256" key="3">
    <source>
        <dbReference type="PROSITE-ProRule" id="PRU00284"/>
    </source>
</evidence>
<keyword evidence="1 3" id="KW-0807">Transducer</keyword>
<keyword evidence="6" id="KW-1185">Reference proteome</keyword>
<evidence type="ECO:0000259" key="4">
    <source>
        <dbReference type="PROSITE" id="PS50111"/>
    </source>
</evidence>
<dbReference type="OrthoDB" id="266313at2"/>
<dbReference type="AlphaFoldDB" id="A0A0A3I9A8"/>
<dbReference type="EMBL" id="JPVN01000006">
    <property type="protein sequence ID" value="KGR79363.1"/>
    <property type="molecule type" value="Genomic_DNA"/>
</dbReference>
<organism evidence="5 6">
    <name type="scientific">Ureibacillus manganicus DSM 26584</name>
    <dbReference type="NCBI Taxonomy" id="1384049"/>
    <lineage>
        <taxon>Bacteria</taxon>
        <taxon>Bacillati</taxon>
        <taxon>Bacillota</taxon>
        <taxon>Bacilli</taxon>
        <taxon>Bacillales</taxon>
        <taxon>Caryophanaceae</taxon>
        <taxon>Ureibacillus</taxon>
    </lineage>
</organism>
<dbReference type="InterPro" id="IPR009050">
    <property type="entry name" value="Globin-like_sf"/>
</dbReference>
<comment type="caution">
    <text evidence="5">The sequence shown here is derived from an EMBL/GenBank/DDBJ whole genome shotgun (WGS) entry which is preliminary data.</text>
</comment>
<dbReference type="Pfam" id="PF00015">
    <property type="entry name" value="MCPsignal"/>
    <property type="match status" value="1"/>
</dbReference>
<protein>
    <submittedName>
        <fullName evidence="5">Chemotaxis protein</fullName>
    </submittedName>
</protein>
<dbReference type="PANTHER" id="PTHR32089:SF112">
    <property type="entry name" value="LYSOZYME-LIKE PROTEIN-RELATED"/>
    <property type="match status" value="1"/>
</dbReference>
<dbReference type="GO" id="GO:0019825">
    <property type="term" value="F:oxygen binding"/>
    <property type="evidence" value="ECO:0007669"/>
    <property type="project" value="InterPro"/>
</dbReference>
<dbReference type="GO" id="GO:0016020">
    <property type="term" value="C:membrane"/>
    <property type="evidence" value="ECO:0007669"/>
    <property type="project" value="InterPro"/>
</dbReference>
<dbReference type="Proteomes" id="UP000030416">
    <property type="component" value="Unassembled WGS sequence"/>
</dbReference>
<evidence type="ECO:0000256" key="1">
    <source>
        <dbReference type="ARBA" id="ARBA00023224"/>
    </source>
</evidence>
<dbReference type="Gene3D" id="1.10.287.950">
    <property type="entry name" value="Methyl-accepting chemotaxis protein"/>
    <property type="match status" value="1"/>
</dbReference>
<accession>A0A0A3I9A8</accession>
<dbReference type="GO" id="GO:0020037">
    <property type="term" value="F:heme binding"/>
    <property type="evidence" value="ECO:0007669"/>
    <property type="project" value="InterPro"/>
</dbReference>
<dbReference type="InterPro" id="IPR012292">
    <property type="entry name" value="Globin/Proto"/>
</dbReference>
<dbReference type="PRINTS" id="PR00260">
    <property type="entry name" value="CHEMTRNSDUCR"/>
</dbReference>
<dbReference type="Pfam" id="PF11563">
    <property type="entry name" value="Protoglobin"/>
    <property type="match status" value="1"/>
</dbReference>
<dbReference type="RefSeq" id="WP_036184334.1">
    <property type="nucleotide sequence ID" value="NZ_AVDA01000006.1"/>
</dbReference>
<dbReference type="PANTHER" id="PTHR32089">
    <property type="entry name" value="METHYL-ACCEPTING CHEMOTAXIS PROTEIN MCPB"/>
    <property type="match status" value="1"/>
</dbReference>
<dbReference type="SUPFAM" id="SSF58104">
    <property type="entry name" value="Methyl-accepting chemotaxis protein (MCP) signaling domain"/>
    <property type="match status" value="1"/>
</dbReference>
<dbReference type="eggNOG" id="COG0840">
    <property type="taxonomic scope" value="Bacteria"/>
</dbReference>
<dbReference type="STRING" id="1384049.CD29_06620"/>
<proteinExistence type="inferred from homology"/>
<dbReference type="GO" id="GO:0006935">
    <property type="term" value="P:chemotaxis"/>
    <property type="evidence" value="ECO:0007669"/>
    <property type="project" value="InterPro"/>
</dbReference>
<dbReference type="InterPro" id="IPR004090">
    <property type="entry name" value="Chemotax_Me-accpt_rcpt"/>
</dbReference>
<evidence type="ECO:0000256" key="2">
    <source>
        <dbReference type="ARBA" id="ARBA00029447"/>
    </source>
</evidence>
<name>A0A0A3I9A8_9BACL</name>
<dbReference type="InterPro" id="IPR044398">
    <property type="entry name" value="Globin-sensor_dom"/>
</dbReference>
<gene>
    <name evidence="5" type="ORF">CD29_06620</name>
</gene>
<dbReference type="GO" id="GO:0004888">
    <property type="term" value="F:transmembrane signaling receptor activity"/>
    <property type="evidence" value="ECO:0007669"/>
    <property type="project" value="InterPro"/>
</dbReference>
<dbReference type="SUPFAM" id="SSF46458">
    <property type="entry name" value="Globin-like"/>
    <property type="match status" value="1"/>
</dbReference>
<comment type="similarity">
    <text evidence="2">Belongs to the methyl-accepting chemotaxis (MCP) protein family.</text>
</comment>
<reference evidence="5 6" key="1">
    <citation type="submission" date="2014-02" db="EMBL/GenBank/DDBJ databases">
        <title>Draft genome sequence of Lysinibacillus manganicus DSM 26584T.</title>
        <authorList>
            <person name="Zhang F."/>
            <person name="Wang G."/>
            <person name="Zhang L."/>
        </authorList>
    </citation>
    <scope>NUCLEOTIDE SEQUENCE [LARGE SCALE GENOMIC DNA]</scope>
    <source>
        <strain evidence="5 6">DSM 26584</strain>
    </source>
</reference>
<dbReference type="CDD" id="cd01068">
    <property type="entry name" value="globin_sensor"/>
    <property type="match status" value="1"/>
</dbReference>
<evidence type="ECO:0000313" key="5">
    <source>
        <dbReference type="EMBL" id="KGR79363.1"/>
    </source>
</evidence>